<evidence type="ECO:0000256" key="1">
    <source>
        <dbReference type="SAM" id="SignalP"/>
    </source>
</evidence>
<feature type="chain" id="PRO_5027104430" description="Myosuppressin" evidence="1">
    <location>
        <begin position="26"/>
        <end position="68"/>
    </location>
</feature>
<dbReference type="OrthoDB" id="6355109at2759"/>
<name>A0A6L2PRF9_COPFO</name>
<organism evidence="2 3">
    <name type="scientific">Coptotermes formosanus</name>
    <name type="common">Formosan subterranean termite</name>
    <dbReference type="NCBI Taxonomy" id="36987"/>
    <lineage>
        <taxon>Eukaryota</taxon>
        <taxon>Metazoa</taxon>
        <taxon>Ecdysozoa</taxon>
        <taxon>Arthropoda</taxon>
        <taxon>Hexapoda</taxon>
        <taxon>Insecta</taxon>
        <taxon>Pterygota</taxon>
        <taxon>Neoptera</taxon>
        <taxon>Polyneoptera</taxon>
        <taxon>Dictyoptera</taxon>
        <taxon>Blattodea</taxon>
        <taxon>Blattoidea</taxon>
        <taxon>Termitoidae</taxon>
        <taxon>Rhinotermitidae</taxon>
        <taxon>Coptotermes</taxon>
    </lineage>
</organism>
<proteinExistence type="predicted"/>
<gene>
    <name evidence="2" type="ORF">Cfor_08498</name>
</gene>
<dbReference type="FunCoup" id="A0A6L2PRF9">
    <property type="interactions" value="26"/>
</dbReference>
<sequence length="68" mass="7480">MKHVCVALICVLTVLLASATRRVAAVPPPQCSPSFQQEDLPLRVRKVCAALSTFYELSNAMEAYLDDK</sequence>
<dbReference type="InParanoid" id="A0A6L2PRF9"/>
<evidence type="ECO:0008006" key="4">
    <source>
        <dbReference type="Google" id="ProtNLM"/>
    </source>
</evidence>
<feature type="signal peptide" evidence="1">
    <location>
        <begin position="1"/>
        <end position="25"/>
    </location>
</feature>
<comment type="caution">
    <text evidence="2">The sequence shown here is derived from an EMBL/GenBank/DDBJ whole genome shotgun (WGS) entry which is preliminary data.</text>
</comment>
<dbReference type="AlphaFoldDB" id="A0A6L2PRF9"/>
<accession>A0A6L2PRF9</accession>
<reference evidence="3" key="1">
    <citation type="submission" date="2020-01" db="EMBL/GenBank/DDBJ databases">
        <title>Draft genome sequence of the Termite Coptotermes fromosanus.</title>
        <authorList>
            <person name="Itakura S."/>
            <person name="Yosikawa Y."/>
            <person name="Umezawa K."/>
        </authorList>
    </citation>
    <scope>NUCLEOTIDE SEQUENCE [LARGE SCALE GENOMIC DNA]</scope>
</reference>
<evidence type="ECO:0000313" key="3">
    <source>
        <dbReference type="Proteomes" id="UP000502823"/>
    </source>
</evidence>
<keyword evidence="3" id="KW-1185">Reference proteome</keyword>
<evidence type="ECO:0000313" key="2">
    <source>
        <dbReference type="EMBL" id="GFG35016.1"/>
    </source>
</evidence>
<dbReference type="Proteomes" id="UP000502823">
    <property type="component" value="Unassembled WGS sequence"/>
</dbReference>
<protein>
    <recommendedName>
        <fullName evidence="4">Myosuppressin</fullName>
    </recommendedName>
</protein>
<dbReference type="EMBL" id="BLKM01008815">
    <property type="protein sequence ID" value="GFG35016.1"/>
    <property type="molecule type" value="Genomic_DNA"/>
</dbReference>
<feature type="non-terminal residue" evidence="2">
    <location>
        <position position="68"/>
    </location>
</feature>
<keyword evidence="1" id="KW-0732">Signal</keyword>